<comment type="similarity">
    <text evidence="1">Belongs to the short-chain dehydrogenases/reductases (SDR) family.</text>
</comment>
<dbReference type="EMBL" id="JACCFH010000001">
    <property type="protein sequence ID" value="NYG32395.1"/>
    <property type="molecule type" value="Genomic_DNA"/>
</dbReference>
<dbReference type="PANTHER" id="PTHR43639:SF1">
    <property type="entry name" value="SHORT-CHAIN DEHYDROGENASE_REDUCTASE FAMILY PROTEIN"/>
    <property type="match status" value="1"/>
</dbReference>
<dbReference type="InterPro" id="IPR002347">
    <property type="entry name" value="SDR_fam"/>
</dbReference>
<dbReference type="Gene3D" id="3.40.50.720">
    <property type="entry name" value="NAD(P)-binding Rossmann-like Domain"/>
    <property type="match status" value="1"/>
</dbReference>
<dbReference type="InterPro" id="IPR036291">
    <property type="entry name" value="NAD(P)-bd_dom_sf"/>
</dbReference>
<reference evidence="3 4" key="1">
    <citation type="submission" date="2020-07" db="EMBL/GenBank/DDBJ databases">
        <title>Genomic Encyclopedia of Archaeal and Bacterial Type Strains, Phase II (KMG-II): from individual species to whole genera.</title>
        <authorList>
            <person name="Goeker M."/>
        </authorList>
    </citation>
    <scope>NUCLEOTIDE SEQUENCE [LARGE SCALE GENOMIC DNA]</scope>
    <source>
        <strain evidence="3 4">DSM 21226</strain>
    </source>
</reference>
<dbReference type="PANTHER" id="PTHR43639">
    <property type="entry name" value="OXIDOREDUCTASE, SHORT-CHAIN DEHYDROGENASE/REDUCTASE FAMILY (AFU_ORTHOLOGUE AFUA_5G02870)"/>
    <property type="match status" value="1"/>
</dbReference>
<dbReference type="AlphaFoldDB" id="A0A7Y9QVU2"/>
<accession>A0A7Y9QVU2</accession>
<dbReference type="PRINTS" id="PR00081">
    <property type="entry name" value="GDHRDH"/>
</dbReference>
<organism evidence="3 4">
    <name type="scientific">Sphaerotilus montanus</name>
    <dbReference type="NCBI Taxonomy" id="522889"/>
    <lineage>
        <taxon>Bacteria</taxon>
        <taxon>Pseudomonadati</taxon>
        <taxon>Pseudomonadota</taxon>
        <taxon>Betaproteobacteria</taxon>
        <taxon>Burkholderiales</taxon>
        <taxon>Sphaerotilaceae</taxon>
        <taxon>Sphaerotilus</taxon>
    </lineage>
</organism>
<keyword evidence="4" id="KW-1185">Reference proteome</keyword>
<proteinExistence type="inferred from homology"/>
<dbReference type="Proteomes" id="UP000518288">
    <property type="component" value="Unassembled WGS sequence"/>
</dbReference>
<sequence>MSAGPLRIALVTGGHSRVGRAISEALAARGWRVLLHAFRGTARAEALDQQLNPPPHGPMGVWQADFSDTAATLASFETLLATLPAEAELALVHNASAFENDDRDSVTLERFRMHHAVHYEVPVLLTLAAAQRFPCGQALMVLDQNVANLHDQFLSYCLSKGAMHAALPRLALSLAPFRVNAVAPGPTLPLPDADLAAFDAAARATPLQGAVAPEDVADAVAWLLDARRVTAQTVFVDAGQHLKQWREPAAPGA</sequence>
<keyword evidence="2" id="KW-0560">Oxidoreductase</keyword>
<evidence type="ECO:0000256" key="1">
    <source>
        <dbReference type="ARBA" id="ARBA00006484"/>
    </source>
</evidence>
<dbReference type="Pfam" id="PF13561">
    <property type="entry name" value="adh_short_C2"/>
    <property type="match status" value="1"/>
</dbReference>
<name>A0A7Y9QVU2_9BURK</name>
<comment type="caution">
    <text evidence="3">The sequence shown here is derived from an EMBL/GenBank/DDBJ whole genome shotgun (WGS) entry which is preliminary data.</text>
</comment>
<dbReference type="SUPFAM" id="SSF51735">
    <property type="entry name" value="NAD(P)-binding Rossmann-fold domains"/>
    <property type="match status" value="1"/>
</dbReference>
<gene>
    <name evidence="3" type="ORF">BDD16_001381</name>
</gene>
<dbReference type="RefSeq" id="WP_179633291.1">
    <property type="nucleotide sequence ID" value="NZ_JACCFH010000001.1"/>
</dbReference>
<evidence type="ECO:0000256" key="2">
    <source>
        <dbReference type="ARBA" id="ARBA00023002"/>
    </source>
</evidence>
<evidence type="ECO:0000313" key="4">
    <source>
        <dbReference type="Proteomes" id="UP000518288"/>
    </source>
</evidence>
<evidence type="ECO:0000313" key="3">
    <source>
        <dbReference type="EMBL" id="NYG32395.1"/>
    </source>
</evidence>
<dbReference type="GO" id="GO:0016491">
    <property type="term" value="F:oxidoreductase activity"/>
    <property type="evidence" value="ECO:0007669"/>
    <property type="project" value="UniProtKB-KW"/>
</dbReference>
<protein>
    <submittedName>
        <fullName evidence="3">NAD(P)-dependent dehydrogenase (Short-subunit alcohol dehydrogenase family)</fullName>
    </submittedName>
</protein>